<dbReference type="InterPro" id="IPR036388">
    <property type="entry name" value="WH-like_DNA-bd_sf"/>
</dbReference>
<dbReference type="InterPro" id="IPR036390">
    <property type="entry name" value="WH_DNA-bd_sf"/>
</dbReference>
<feature type="compositionally biased region" description="Acidic residues" evidence="5">
    <location>
        <begin position="258"/>
        <end position="273"/>
    </location>
</feature>
<keyword evidence="3" id="KW-0159">Chromosome partition</keyword>
<evidence type="ECO:0000256" key="3">
    <source>
        <dbReference type="ARBA" id="ARBA00022829"/>
    </source>
</evidence>
<protein>
    <submittedName>
        <fullName evidence="6">SMC-Scp complex subunit ScpB</fullName>
    </submittedName>
</protein>
<evidence type="ECO:0000256" key="5">
    <source>
        <dbReference type="SAM" id="MobiDB-lite"/>
    </source>
</evidence>
<dbReference type="SUPFAM" id="SSF46785">
    <property type="entry name" value="Winged helix' DNA-binding domain"/>
    <property type="match status" value="2"/>
</dbReference>
<reference evidence="6 7" key="1">
    <citation type="submission" date="2020-07" db="EMBL/GenBank/DDBJ databases">
        <title>Huge and variable diversity of episymbiotic CPR bacteria and DPANN archaea in groundwater ecosystems.</title>
        <authorList>
            <person name="He C.Y."/>
            <person name="Keren R."/>
            <person name="Whittaker M."/>
            <person name="Farag I.F."/>
            <person name="Doudna J."/>
            <person name="Cate J.H.D."/>
            <person name="Banfield J.F."/>
        </authorList>
    </citation>
    <scope>NUCLEOTIDE SEQUENCE [LARGE SCALE GENOMIC DNA]</scope>
    <source>
        <strain evidence="6">NC_groundwater_70_Ag_B-0.1um_54_66</strain>
    </source>
</reference>
<sequence length="292" mass="31500">MINQTFIEDEDEEAVSAVTGESVVQATAEVAIAVVADVDHLRLIEALLFASAEPLTVNAVRERMPEGADVGGLLMELQKTYEGRGVSLLNMDGYWAFRTASDLSDALSMKKDVQRKLSRAAVETLAIVAYHQPVTRPEIENIRGVAISNGALDVLMECGWVKPGRRRDTPGRPLTWVTTPAFLDHFGLTALNDLPGMDELKASGLLDSRPAIAVTTGNLFGAEDEMLANDLEDSDLPDDGDGDESVIEKVTEAVESLLDGDDSDAEDDSEDWGDMAASNDDADEDDDEEEVA</sequence>
<dbReference type="EMBL" id="CP066681">
    <property type="protein sequence ID" value="QQG37367.1"/>
    <property type="molecule type" value="Genomic_DNA"/>
</dbReference>
<evidence type="ECO:0000313" key="7">
    <source>
        <dbReference type="Proteomes" id="UP000595362"/>
    </source>
</evidence>
<evidence type="ECO:0000313" key="6">
    <source>
        <dbReference type="EMBL" id="QQG37367.1"/>
    </source>
</evidence>
<organism evidence="6 7">
    <name type="scientific">Micavibrio aeruginosavorus</name>
    <dbReference type="NCBI Taxonomy" id="349221"/>
    <lineage>
        <taxon>Bacteria</taxon>
        <taxon>Pseudomonadati</taxon>
        <taxon>Bdellovibrionota</taxon>
        <taxon>Bdellovibrionia</taxon>
        <taxon>Bdellovibrionales</taxon>
        <taxon>Pseudobdellovibrionaceae</taxon>
        <taxon>Micavibrio</taxon>
    </lineage>
</organism>
<accession>A0A7T5R4G0</accession>
<evidence type="ECO:0000256" key="2">
    <source>
        <dbReference type="ARBA" id="ARBA00022618"/>
    </source>
</evidence>
<keyword evidence="4" id="KW-0131">Cell cycle</keyword>
<proteinExistence type="predicted"/>
<dbReference type="GO" id="GO:0051304">
    <property type="term" value="P:chromosome separation"/>
    <property type="evidence" value="ECO:0007669"/>
    <property type="project" value="InterPro"/>
</dbReference>
<evidence type="ECO:0000256" key="4">
    <source>
        <dbReference type="ARBA" id="ARBA00023306"/>
    </source>
</evidence>
<dbReference type="InterPro" id="IPR005234">
    <property type="entry name" value="ScpB_csome_segregation"/>
</dbReference>
<dbReference type="GO" id="GO:0051301">
    <property type="term" value="P:cell division"/>
    <property type="evidence" value="ECO:0007669"/>
    <property type="project" value="UniProtKB-KW"/>
</dbReference>
<dbReference type="Proteomes" id="UP000595362">
    <property type="component" value="Chromosome"/>
</dbReference>
<dbReference type="Pfam" id="PF04079">
    <property type="entry name" value="SMC_ScpB"/>
    <property type="match status" value="1"/>
</dbReference>
<keyword evidence="2" id="KW-0132">Cell division</keyword>
<feature type="compositionally biased region" description="Acidic residues" evidence="5">
    <location>
        <begin position="280"/>
        <end position="292"/>
    </location>
</feature>
<keyword evidence="1" id="KW-0963">Cytoplasm</keyword>
<gene>
    <name evidence="6" type="primary">scpB</name>
    <name evidence="6" type="ORF">HYS17_04365</name>
</gene>
<dbReference type="PANTHER" id="PTHR34298">
    <property type="entry name" value="SEGREGATION AND CONDENSATION PROTEIN B"/>
    <property type="match status" value="1"/>
</dbReference>
<feature type="region of interest" description="Disordered" evidence="5">
    <location>
        <begin position="255"/>
        <end position="292"/>
    </location>
</feature>
<dbReference type="NCBIfam" id="TIGR00281">
    <property type="entry name" value="SMC-Scp complex subunit ScpB"/>
    <property type="match status" value="1"/>
</dbReference>
<dbReference type="AlphaFoldDB" id="A0A7T5R4G0"/>
<name>A0A7T5R4G0_9BACT</name>
<dbReference type="Gene3D" id="1.10.10.10">
    <property type="entry name" value="Winged helix-like DNA-binding domain superfamily/Winged helix DNA-binding domain"/>
    <property type="match status" value="2"/>
</dbReference>
<dbReference type="PANTHER" id="PTHR34298:SF2">
    <property type="entry name" value="SEGREGATION AND CONDENSATION PROTEIN B"/>
    <property type="match status" value="1"/>
</dbReference>
<evidence type="ECO:0000256" key="1">
    <source>
        <dbReference type="ARBA" id="ARBA00022490"/>
    </source>
</evidence>